<dbReference type="GO" id="GO:0019288">
    <property type="term" value="P:isopentenyl diphosphate biosynthetic process, methylerythritol 4-phosphate pathway"/>
    <property type="evidence" value="ECO:0007669"/>
    <property type="project" value="UniProtKB-UniRule"/>
</dbReference>
<dbReference type="EC" id="4.6.1.12" evidence="4 8"/>
<dbReference type="CDD" id="cd00554">
    <property type="entry name" value="MECDP_synthase"/>
    <property type="match status" value="1"/>
</dbReference>
<feature type="binding site" evidence="8">
    <location>
        <position position="10"/>
    </location>
    <ligand>
        <name>a divalent metal cation</name>
        <dbReference type="ChEBI" id="CHEBI:60240"/>
    </ligand>
</feature>
<evidence type="ECO:0000256" key="6">
    <source>
        <dbReference type="ARBA" id="ARBA00023229"/>
    </source>
</evidence>
<feature type="binding site" evidence="8">
    <location>
        <begin position="132"/>
        <end position="135"/>
    </location>
    <ligand>
        <name>4-CDP-2-C-methyl-D-erythritol 2-phosphate</name>
        <dbReference type="ChEBI" id="CHEBI:57919"/>
    </ligand>
</feature>
<comment type="caution">
    <text evidence="8">Lacks conserved residue(s) required for the propagation of feature annotation.</text>
</comment>
<evidence type="ECO:0000313" key="12">
    <source>
        <dbReference type="Proteomes" id="UP000234857"/>
    </source>
</evidence>
<gene>
    <name evidence="8" type="primary">ispF</name>
    <name evidence="11" type="ORF">C0601_04890</name>
</gene>
<dbReference type="Pfam" id="PF02542">
    <property type="entry name" value="YgbB"/>
    <property type="match status" value="1"/>
</dbReference>
<dbReference type="PANTHER" id="PTHR43181:SF1">
    <property type="entry name" value="2-C-METHYL-D-ERYTHRITOL 2,4-CYCLODIPHOSPHATE SYNTHASE, CHLOROPLASTIC"/>
    <property type="match status" value="1"/>
</dbReference>
<feature type="domain" description="2-C-methyl-D-erythritol 2,4-cyclodiphosphate synthase" evidence="10">
    <location>
        <begin position="1"/>
        <end position="154"/>
    </location>
</feature>
<evidence type="ECO:0000256" key="1">
    <source>
        <dbReference type="ARBA" id="ARBA00000200"/>
    </source>
</evidence>
<evidence type="ECO:0000256" key="4">
    <source>
        <dbReference type="ARBA" id="ARBA00012579"/>
    </source>
</evidence>
<evidence type="ECO:0000256" key="9">
    <source>
        <dbReference type="RuleBase" id="RU004395"/>
    </source>
</evidence>
<keyword evidence="6 8" id="KW-0414">Isoprene biosynthesis</keyword>
<evidence type="ECO:0000313" key="11">
    <source>
        <dbReference type="EMBL" id="PLX18357.1"/>
    </source>
</evidence>
<comment type="similarity">
    <text evidence="3 8 9">Belongs to the IspF family.</text>
</comment>
<dbReference type="SUPFAM" id="SSF69765">
    <property type="entry name" value="IpsF-like"/>
    <property type="match status" value="1"/>
</dbReference>
<comment type="caution">
    <text evidence="11">The sequence shown here is derived from an EMBL/GenBank/DDBJ whole genome shotgun (WGS) entry which is preliminary data.</text>
</comment>
<dbReference type="GO" id="GO:0016114">
    <property type="term" value="P:terpenoid biosynthetic process"/>
    <property type="evidence" value="ECO:0007669"/>
    <property type="project" value="InterPro"/>
</dbReference>
<dbReference type="AlphaFoldDB" id="A0A2N5ZI36"/>
<feature type="binding site" evidence="8">
    <location>
        <position position="8"/>
    </location>
    <ligand>
        <name>a divalent metal cation</name>
        <dbReference type="ChEBI" id="CHEBI:60240"/>
    </ligand>
</feature>
<feature type="binding site" evidence="8">
    <location>
        <begin position="56"/>
        <end position="58"/>
    </location>
    <ligand>
        <name>4-CDP-2-C-methyl-D-erythritol 2-phosphate</name>
        <dbReference type="ChEBI" id="CHEBI:57919"/>
    </ligand>
</feature>
<dbReference type="PROSITE" id="PS01350">
    <property type="entry name" value="ISPF"/>
    <property type="match status" value="1"/>
</dbReference>
<comment type="catalytic activity">
    <reaction evidence="1 8 9">
        <text>4-CDP-2-C-methyl-D-erythritol 2-phosphate = 2-C-methyl-D-erythritol 2,4-cyclic diphosphate + CMP</text>
        <dbReference type="Rhea" id="RHEA:23864"/>
        <dbReference type="ChEBI" id="CHEBI:57919"/>
        <dbReference type="ChEBI" id="CHEBI:58483"/>
        <dbReference type="ChEBI" id="CHEBI:60377"/>
        <dbReference type="EC" id="4.6.1.12"/>
    </reaction>
</comment>
<reference evidence="11 12" key="1">
    <citation type="submission" date="2017-11" db="EMBL/GenBank/DDBJ databases">
        <title>Genome-resolved metagenomics identifies genetic mobility, metabolic interactions, and unexpected diversity in perchlorate-reducing communities.</title>
        <authorList>
            <person name="Barnum T.P."/>
            <person name="Figueroa I.A."/>
            <person name="Carlstrom C.I."/>
            <person name="Lucas L.N."/>
            <person name="Engelbrektson A.L."/>
            <person name="Coates J.D."/>
        </authorList>
    </citation>
    <scope>NUCLEOTIDE SEQUENCE [LARGE SCALE GENOMIC DNA]</scope>
    <source>
        <strain evidence="11">BM706</strain>
    </source>
</reference>
<dbReference type="UniPathway" id="UPA00056">
    <property type="reaction ID" value="UER00095"/>
</dbReference>
<evidence type="ECO:0000256" key="3">
    <source>
        <dbReference type="ARBA" id="ARBA00008480"/>
    </source>
</evidence>
<dbReference type="InterPro" id="IPR036571">
    <property type="entry name" value="MECDP_synthase_sf"/>
</dbReference>
<feature type="binding site" evidence="8">
    <location>
        <begin position="61"/>
        <end position="65"/>
    </location>
    <ligand>
        <name>4-CDP-2-C-methyl-D-erythritol 2-phosphate</name>
        <dbReference type="ChEBI" id="CHEBI:57919"/>
    </ligand>
</feature>
<sequence>MRIGTGYDVHRLVEGRELILGGVKIPFKKGLLGHSDADVLVHAIMDAMLGALALGDIGKYFPDDDNSFKGIDSLLLLEKVYNLIREKGYNVLNIDSVIMAQRPKLASYIDDMRKNIAAVLKIEIDKVGVKATTEEYMGFTGNCLGIKAHAVCLLMKEDKDA</sequence>
<evidence type="ECO:0000259" key="10">
    <source>
        <dbReference type="Pfam" id="PF02542"/>
    </source>
</evidence>
<comment type="cofactor">
    <cofactor evidence="8">
        <name>a divalent metal cation</name>
        <dbReference type="ChEBI" id="CHEBI:60240"/>
    </cofactor>
    <text evidence="8">Binds 1 divalent metal cation per subunit.</text>
</comment>
<keyword evidence="7 8" id="KW-0456">Lyase</keyword>
<dbReference type="NCBIfam" id="TIGR00151">
    <property type="entry name" value="ispF"/>
    <property type="match status" value="1"/>
</dbReference>
<protein>
    <recommendedName>
        <fullName evidence="4 8">2-C-methyl-D-erythritol 2,4-cyclodiphosphate synthase</fullName>
        <shortName evidence="8">MECDP-synthase</shortName>
        <shortName evidence="8">MECPP-synthase</shortName>
        <shortName evidence="8">MECPS</shortName>
        <ecNumber evidence="4 8">4.6.1.12</ecNumber>
    </recommendedName>
</protein>
<feature type="binding site" evidence="8">
    <location>
        <position position="42"/>
    </location>
    <ligand>
        <name>a divalent metal cation</name>
        <dbReference type="ChEBI" id="CHEBI:60240"/>
    </ligand>
</feature>
<evidence type="ECO:0000256" key="7">
    <source>
        <dbReference type="ARBA" id="ARBA00023239"/>
    </source>
</evidence>
<dbReference type="EMBL" id="PKTG01000064">
    <property type="protein sequence ID" value="PLX18357.1"/>
    <property type="molecule type" value="Genomic_DNA"/>
</dbReference>
<feature type="site" description="Transition state stabilizer" evidence="8">
    <location>
        <position position="133"/>
    </location>
</feature>
<dbReference type="Proteomes" id="UP000234857">
    <property type="component" value="Unassembled WGS sequence"/>
</dbReference>
<evidence type="ECO:0000256" key="8">
    <source>
        <dbReference type="HAMAP-Rule" id="MF_00107"/>
    </source>
</evidence>
<dbReference type="Gene3D" id="3.30.1330.50">
    <property type="entry name" value="2-C-methyl-D-erythritol 2,4-cyclodiphosphate synthase"/>
    <property type="match status" value="1"/>
</dbReference>
<dbReference type="InterPro" id="IPR003526">
    <property type="entry name" value="MECDP_synthase"/>
</dbReference>
<dbReference type="GO" id="GO:0008685">
    <property type="term" value="F:2-C-methyl-D-erythritol 2,4-cyclodiphosphate synthase activity"/>
    <property type="evidence" value="ECO:0007669"/>
    <property type="project" value="UniProtKB-UniRule"/>
</dbReference>
<proteinExistence type="inferred from homology"/>
<comment type="pathway">
    <text evidence="2 8">Isoprenoid biosynthesis; isopentenyl diphosphate biosynthesis via DXP pathway; isopentenyl diphosphate from 1-deoxy-D-xylulose 5-phosphate: step 4/6.</text>
</comment>
<evidence type="ECO:0000256" key="5">
    <source>
        <dbReference type="ARBA" id="ARBA00022723"/>
    </source>
</evidence>
<feature type="binding site" evidence="8">
    <location>
        <begin position="34"/>
        <end position="35"/>
    </location>
    <ligand>
        <name>4-CDP-2-C-methyl-D-erythritol 2-phosphate</name>
        <dbReference type="ChEBI" id="CHEBI:57919"/>
    </ligand>
</feature>
<keyword evidence="5 8" id="KW-0479">Metal-binding</keyword>
<comment type="function">
    <text evidence="8">Involved in the biosynthesis of isopentenyl diphosphate (IPP) and dimethylallyl diphosphate (DMAPP), two major building blocks of isoprenoid compounds. Catalyzes the conversion of 4-diphosphocytidyl-2-C-methyl-D-erythritol 2-phosphate (CDP-ME2P) to 2-C-methyl-D-erythritol 2,4-cyclodiphosphate (ME-CPP) with a corresponding release of cytidine 5-monophosphate (CMP).</text>
</comment>
<comment type="subunit">
    <text evidence="8">Homotrimer.</text>
</comment>
<name>A0A2N5ZI36_MUIH1</name>
<accession>A0A2N5ZI36</accession>
<dbReference type="GO" id="GO:0046872">
    <property type="term" value="F:metal ion binding"/>
    <property type="evidence" value="ECO:0007669"/>
    <property type="project" value="UniProtKB-KW"/>
</dbReference>
<evidence type="ECO:0000256" key="2">
    <source>
        <dbReference type="ARBA" id="ARBA00004709"/>
    </source>
</evidence>
<feature type="site" description="Transition state stabilizer" evidence="8">
    <location>
        <position position="34"/>
    </location>
</feature>
<dbReference type="FunFam" id="3.30.1330.50:FF:000001">
    <property type="entry name" value="2-C-methyl-D-erythritol 2,4-cyclodiphosphate synthase"/>
    <property type="match status" value="1"/>
</dbReference>
<feature type="binding site" evidence="8">
    <location>
        <position position="139"/>
    </location>
    <ligand>
        <name>4-CDP-2-C-methyl-D-erythritol 2-phosphate</name>
        <dbReference type="ChEBI" id="CHEBI:57919"/>
    </ligand>
</feature>
<organism evidence="11 12">
    <name type="scientific">Muiribacterium halophilum</name>
    <dbReference type="NCBI Taxonomy" id="2053465"/>
    <lineage>
        <taxon>Bacteria</taxon>
        <taxon>Candidatus Muiribacteriota</taxon>
        <taxon>Candidatus Muiribacteriia</taxon>
        <taxon>Candidatus Muiribacteriales</taxon>
        <taxon>Candidatus Muiribacteriaceae</taxon>
        <taxon>Candidatus Muiribacterium</taxon>
    </lineage>
</organism>
<dbReference type="PANTHER" id="PTHR43181">
    <property type="entry name" value="2-C-METHYL-D-ERYTHRITOL 2,4-CYCLODIPHOSPHATE SYNTHASE, CHLOROPLASTIC"/>
    <property type="match status" value="1"/>
</dbReference>
<feature type="binding site" evidence="8">
    <location>
        <begin position="8"/>
        <end position="10"/>
    </location>
    <ligand>
        <name>4-CDP-2-C-methyl-D-erythritol 2-phosphate</name>
        <dbReference type="ChEBI" id="CHEBI:57919"/>
    </ligand>
</feature>
<dbReference type="InterPro" id="IPR020555">
    <property type="entry name" value="MECDP_synthase_CS"/>
</dbReference>
<dbReference type="HAMAP" id="MF_00107">
    <property type="entry name" value="IspF"/>
    <property type="match status" value="1"/>
</dbReference>